<sequence length="130" mass="14826">MKERKYIKQSFSCKGLVFVHWDGKILSDYHCSTKVERLPVLVSADGNEKLLGVEQMQSETYFDSGIWWINASLAGISGGRAFSRSFMPAWAFYDNGNDVRQVTGEQKRKELLNSAERSITIRAERQKSGR</sequence>
<keyword evidence="2" id="KW-1185">Reference proteome</keyword>
<evidence type="ECO:0000313" key="2">
    <source>
        <dbReference type="Proteomes" id="UP001154078"/>
    </source>
</evidence>
<evidence type="ECO:0000313" key="1">
    <source>
        <dbReference type="EMBL" id="CAH0552791.1"/>
    </source>
</evidence>
<gene>
    <name evidence="1" type="ORF">MELIAE_LOCUS4941</name>
</gene>
<reference evidence="1" key="1">
    <citation type="submission" date="2021-12" db="EMBL/GenBank/DDBJ databases">
        <authorList>
            <person name="King R."/>
        </authorList>
    </citation>
    <scope>NUCLEOTIDE SEQUENCE</scope>
</reference>
<protein>
    <submittedName>
        <fullName evidence="1">Uncharacterized protein</fullName>
    </submittedName>
</protein>
<name>A0A9P0FE90_BRAAE</name>
<accession>A0A9P0FE90</accession>
<dbReference type="EMBL" id="OV121134">
    <property type="protein sequence ID" value="CAH0552791.1"/>
    <property type="molecule type" value="Genomic_DNA"/>
</dbReference>
<dbReference type="Proteomes" id="UP001154078">
    <property type="component" value="Chromosome 3"/>
</dbReference>
<dbReference type="OrthoDB" id="10058715at2759"/>
<proteinExistence type="predicted"/>
<organism evidence="1 2">
    <name type="scientific">Brassicogethes aeneus</name>
    <name type="common">Rape pollen beetle</name>
    <name type="synonym">Meligethes aeneus</name>
    <dbReference type="NCBI Taxonomy" id="1431903"/>
    <lineage>
        <taxon>Eukaryota</taxon>
        <taxon>Metazoa</taxon>
        <taxon>Ecdysozoa</taxon>
        <taxon>Arthropoda</taxon>
        <taxon>Hexapoda</taxon>
        <taxon>Insecta</taxon>
        <taxon>Pterygota</taxon>
        <taxon>Neoptera</taxon>
        <taxon>Endopterygota</taxon>
        <taxon>Coleoptera</taxon>
        <taxon>Polyphaga</taxon>
        <taxon>Cucujiformia</taxon>
        <taxon>Nitidulidae</taxon>
        <taxon>Meligethinae</taxon>
        <taxon>Brassicogethes</taxon>
    </lineage>
</organism>
<dbReference type="AlphaFoldDB" id="A0A9P0FE90"/>